<keyword evidence="1" id="KW-1133">Transmembrane helix</keyword>
<evidence type="ECO:0000313" key="2">
    <source>
        <dbReference type="EMBL" id="EPE96177.1"/>
    </source>
</evidence>
<keyword evidence="1" id="KW-0472">Membrane</keyword>
<evidence type="ECO:0000313" key="3">
    <source>
        <dbReference type="Proteomes" id="UP000014411"/>
    </source>
</evidence>
<keyword evidence="3" id="KW-1185">Reference proteome</keyword>
<dbReference type="EMBL" id="AEYE02000027">
    <property type="protein sequence ID" value="EPE96177.1"/>
    <property type="molecule type" value="Genomic_DNA"/>
</dbReference>
<evidence type="ECO:0000256" key="1">
    <source>
        <dbReference type="SAM" id="Phobius"/>
    </source>
</evidence>
<feature type="transmembrane region" description="Helical" evidence="1">
    <location>
        <begin position="38"/>
        <end position="58"/>
    </location>
</feature>
<name>S3HBW0_9HYPH</name>
<accession>S3HBW0</accession>
<keyword evidence="1" id="KW-0812">Transmembrane</keyword>
<gene>
    <name evidence="2" type="ORF">RGCCGE502_21390</name>
</gene>
<sequence length="72" mass="7685">MLVAVAKHHALSLSWLAYDLGLSIELWQDELGMTMKRALIATSIAVAVLAVAATYALPSFKAAEQSQKVSSP</sequence>
<protein>
    <submittedName>
        <fullName evidence="2">Uncharacterized protein</fullName>
    </submittedName>
</protein>
<dbReference type="HOGENOM" id="CLU_2719512_0_0_5"/>
<dbReference type="Proteomes" id="UP000014411">
    <property type="component" value="Unassembled WGS sequence"/>
</dbReference>
<reference evidence="2 3" key="1">
    <citation type="journal article" date="2012" name="J. Bacteriol.">
        <title>Genome sequence of Rhizobium grahamii CCGE502, a broad-host-range symbiont with low nodulation competitiveness in Phaseolus vulgaris.</title>
        <authorList>
            <person name="Althabegoiti M.J."/>
            <person name="Lozano L."/>
            <person name="Torres-Tejerizo G."/>
            <person name="Ormeno-Orrillo E."/>
            <person name="Rogel M.A."/>
            <person name="Gonzalez V."/>
            <person name="Martinez-Romero E."/>
        </authorList>
    </citation>
    <scope>NUCLEOTIDE SEQUENCE [LARGE SCALE GENOMIC DNA]</scope>
    <source>
        <strain evidence="2 3">CCGE 502</strain>
    </source>
</reference>
<comment type="caution">
    <text evidence="2">The sequence shown here is derived from an EMBL/GenBank/DDBJ whole genome shotgun (WGS) entry which is preliminary data.</text>
</comment>
<organism evidence="2 3">
    <name type="scientific">Rhizobium grahamii CCGE 502</name>
    <dbReference type="NCBI Taxonomy" id="990285"/>
    <lineage>
        <taxon>Bacteria</taxon>
        <taxon>Pseudomonadati</taxon>
        <taxon>Pseudomonadota</taxon>
        <taxon>Alphaproteobacteria</taxon>
        <taxon>Hyphomicrobiales</taxon>
        <taxon>Rhizobiaceae</taxon>
        <taxon>Rhizobium/Agrobacterium group</taxon>
        <taxon>Rhizobium</taxon>
    </lineage>
</organism>
<proteinExistence type="predicted"/>
<dbReference type="AlphaFoldDB" id="S3HBW0"/>